<keyword evidence="2" id="KW-1185">Reference proteome</keyword>
<proteinExistence type="predicted"/>
<name>A0ACB7T8M2_HYAAI</name>
<evidence type="ECO:0000313" key="2">
    <source>
        <dbReference type="Proteomes" id="UP000821845"/>
    </source>
</evidence>
<dbReference type="Proteomes" id="UP000821845">
    <property type="component" value="Chromosome 1"/>
</dbReference>
<comment type="caution">
    <text evidence="1">The sequence shown here is derived from an EMBL/GenBank/DDBJ whole genome shotgun (WGS) entry which is preliminary data.</text>
</comment>
<protein>
    <submittedName>
        <fullName evidence="1">Uncharacterized protein</fullName>
    </submittedName>
</protein>
<dbReference type="EMBL" id="CM023481">
    <property type="protein sequence ID" value="KAH6943877.1"/>
    <property type="molecule type" value="Genomic_DNA"/>
</dbReference>
<sequence length="276" mass="30386">MEGCLADPPREPWNTVEKKQIISLLRTVFSTMTVAMRYEPANAKFFATEICQTSLADTVRLLGCFTNNTDICPVDTSFVPIEENLFHAVFTGQNDSSLDLTKVPTSLISALVVIRLLYDMALDSFDKPMALTKLVTCPPTLHCTVEVPKKASETTGKGSPQAKKPVLATLNLSAPSPDPLIVHPGVVVAMLHLVPSIADGGDSQIELTLQLYLAEVLRSLVRSERNQQVMCEAGLPGEMLQRCRPALEDEQHPLHLPLQYMLERLAAQALEPRDLR</sequence>
<evidence type="ECO:0000313" key="1">
    <source>
        <dbReference type="EMBL" id="KAH6943877.1"/>
    </source>
</evidence>
<reference evidence="1" key="1">
    <citation type="submission" date="2020-05" db="EMBL/GenBank/DDBJ databases">
        <title>Large-scale comparative analyses of tick genomes elucidate their genetic diversity and vector capacities.</title>
        <authorList>
            <person name="Jia N."/>
            <person name="Wang J."/>
            <person name="Shi W."/>
            <person name="Du L."/>
            <person name="Sun Y."/>
            <person name="Zhan W."/>
            <person name="Jiang J."/>
            <person name="Wang Q."/>
            <person name="Zhang B."/>
            <person name="Ji P."/>
            <person name="Sakyi L.B."/>
            <person name="Cui X."/>
            <person name="Yuan T."/>
            <person name="Jiang B."/>
            <person name="Yang W."/>
            <person name="Lam T.T.-Y."/>
            <person name="Chang Q."/>
            <person name="Ding S."/>
            <person name="Wang X."/>
            <person name="Zhu J."/>
            <person name="Ruan X."/>
            <person name="Zhao L."/>
            <person name="Wei J."/>
            <person name="Que T."/>
            <person name="Du C."/>
            <person name="Cheng J."/>
            <person name="Dai P."/>
            <person name="Han X."/>
            <person name="Huang E."/>
            <person name="Gao Y."/>
            <person name="Liu J."/>
            <person name="Shao H."/>
            <person name="Ye R."/>
            <person name="Li L."/>
            <person name="Wei W."/>
            <person name="Wang X."/>
            <person name="Wang C."/>
            <person name="Yang T."/>
            <person name="Huo Q."/>
            <person name="Li W."/>
            <person name="Guo W."/>
            <person name="Chen H."/>
            <person name="Zhou L."/>
            <person name="Ni X."/>
            <person name="Tian J."/>
            <person name="Zhou Y."/>
            <person name="Sheng Y."/>
            <person name="Liu T."/>
            <person name="Pan Y."/>
            <person name="Xia L."/>
            <person name="Li J."/>
            <person name="Zhao F."/>
            <person name="Cao W."/>
        </authorList>
    </citation>
    <scope>NUCLEOTIDE SEQUENCE</scope>
    <source>
        <strain evidence="1">Hyas-2018</strain>
    </source>
</reference>
<accession>A0ACB7T8M2</accession>
<gene>
    <name evidence="1" type="ORF">HPB50_000318</name>
</gene>
<organism evidence="1 2">
    <name type="scientific">Hyalomma asiaticum</name>
    <name type="common">Tick</name>
    <dbReference type="NCBI Taxonomy" id="266040"/>
    <lineage>
        <taxon>Eukaryota</taxon>
        <taxon>Metazoa</taxon>
        <taxon>Ecdysozoa</taxon>
        <taxon>Arthropoda</taxon>
        <taxon>Chelicerata</taxon>
        <taxon>Arachnida</taxon>
        <taxon>Acari</taxon>
        <taxon>Parasitiformes</taxon>
        <taxon>Ixodida</taxon>
        <taxon>Ixodoidea</taxon>
        <taxon>Ixodidae</taxon>
        <taxon>Hyalomminae</taxon>
        <taxon>Hyalomma</taxon>
    </lineage>
</organism>